<organism evidence="1 2">
    <name type="scientific">Catharanthus roseus</name>
    <name type="common">Madagascar periwinkle</name>
    <name type="synonym">Vinca rosea</name>
    <dbReference type="NCBI Taxonomy" id="4058"/>
    <lineage>
        <taxon>Eukaryota</taxon>
        <taxon>Viridiplantae</taxon>
        <taxon>Streptophyta</taxon>
        <taxon>Embryophyta</taxon>
        <taxon>Tracheophyta</taxon>
        <taxon>Spermatophyta</taxon>
        <taxon>Magnoliopsida</taxon>
        <taxon>eudicotyledons</taxon>
        <taxon>Gunneridae</taxon>
        <taxon>Pentapetalae</taxon>
        <taxon>asterids</taxon>
        <taxon>lamiids</taxon>
        <taxon>Gentianales</taxon>
        <taxon>Apocynaceae</taxon>
        <taxon>Rauvolfioideae</taxon>
        <taxon>Vinceae</taxon>
        <taxon>Catharanthinae</taxon>
        <taxon>Catharanthus</taxon>
    </lineage>
</organism>
<evidence type="ECO:0000313" key="2">
    <source>
        <dbReference type="Proteomes" id="UP001060085"/>
    </source>
</evidence>
<keyword evidence="2" id="KW-1185">Reference proteome</keyword>
<accession>A0ACC0AFK2</accession>
<name>A0ACC0AFK2_CATRO</name>
<dbReference type="Proteomes" id="UP001060085">
    <property type="component" value="Linkage Group LG06"/>
</dbReference>
<dbReference type="EMBL" id="CM044706">
    <property type="protein sequence ID" value="KAI5658223.1"/>
    <property type="molecule type" value="Genomic_DNA"/>
</dbReference>
<proteinExistence type="predicted"/>
<gene>
    <name evidence="1" type="ORF">M9H77_27016</name>
</gene>
<reference evidence="2" key="1">
    <citation type="journal article" date="2023" name="Nat. Plants">
        <title>Single-cell RNA sequencing provides a high-resolution roadmap for understanding the multicellular compartmentation of specialized metabolism.</title>
        <authorList>
            <person name="Sun S."/>
            <person name="Shen X."/>
            <person name="Li Y."/>
            <person name="Li Y."/>
            <person name="Wang S."/>
            <person name="Li R."/>
            <person name="Zhang H."/>
            <person name="Shen G."/>
            <person name="Guo B."/>
            <person name="Wei J."/>
            <person name="Xu J."/>
            <person name="St-Pierre B."/>
            <person name="Chen S."/>
            <person name="Sun C."/>
        </authorList>
    </citation>
    <scope>NUCLEOTIDE SEQUENCE [LARGE SCALE GENOMIC DNA]</scope>
</reference>
<comment type="caution">
    <text evidence="1">The sequence shown here is derived from an EMBL/GenBank/DDBJ whole genome shotgun (WGS) entry which is preliminary data.</text>
</comment>
<evidence type="ECO:0000313" key="1">
    <source>
        <dbReference type="EMBL" id="KAI5658223.1"/>
    </source>
</evidence>
<protein>
    <submittedName>
        <fullName evidence="1">Uncharacterized protein</fullName>
    </submittedName>
</protein>
<sequence>MAIAANMSTSSNQQDENNNSNNKDNDEHDQDMVMPGFRFHPTEEELIEFYLRRKVEGKRFNVELITFLDLYRYDPWELPALAAIGEKEWYFYVPRDRKYRNGDRPNRVTTSGYWKATGADRMIRTENFRSIGLKKTLVFYSGKAPKGIRTSWIMNEYRLPHHETERLQKAEISLCRVYKRAGVEDHPSLPRLLPTRTSSSSSKGGTLPNNKKNNNETTTTTTTSSSSPNPIESFQNFVGNPNPQKIIDDKVSETSGSSTTDVGTSLGLSQHMSTYISLAPAATITTTTTLGPDWACVGGGGGQPSFVAPNSVDDLHRLVNYQQYHHHHHPSLMSSTLQPPLPQTSSLSNTLALNNVLPPGSLQAAFNDRLWDWNAMSDQASKDYNNAFK</sequence>